<dbReference type="EMBL" id="CCBP010000108">
    <property type="protein sequence ID" value="CDO71961.1"/>
    <property type="molecule type" value="Genomic_DNA"/>
</dbReference>
<organism evidence="1 2">
    <name type="scientific">Pycnoporus cinnabarinus</name>
    <name type="common">Cinnabar-red polypore</name>
    <name type="synonym">Trametes cinnabarina</name>
    <dbReference type="NCBI Taxonomy" id="5643"/>
    <lineage>
        <taxon>Eukaryota</taxon>
        <taxon>Fungi</taxon>
        <taxon>Dikarya</taxon>
        <taxon>Basidiomycota</taxon>
        <taxon>Agaricomycotina</taxon>
        <taxon>Agaricomycetes</taxon>
        <taxon>Polyporales</taxon>
        <taxon>Polyporaceae</taxon>
        <taxon>Trametes</taxon>
    </lineage>
</organism>
<protein>
    <submittedName>
        <fullName evidence="1">Uncharacterized protein</fullName>
    </submittedName>
</protein>
<evidence type="ECO:0000313" key="1">
    <source>
        <dbReference type="EMBL" id="CDO71961.1"/>
    </source>
</evidence>
<dbReference type="HOGENOM" id="CLU_2198290_0_0_1"/>
<evidence type="ECO:0000313" key="2">
    <source>
        <dbReference type="Proteomes" id="UP000029665"/>
    </source>
</evidence>
<reference evidence="1" key="1">
    <citation type="submission" date="2014-01" db="EMBL/GenBank/DDBJ databases">
        <title>The genome of the white-rot fungus Pycnoporus cinnabarinus: a basidiomycete model with a versatile arsenal for lignocellulosic biomass breakdown.</title>
        <authorList>
            <person name="Levasseur A."/>
            <person name="Lomascolo A."/>
            <person name="Ruiz-Duenas F.J."/>
            <person name="Uzan E."/>
            <person name="Piumi F."/>
            <person name="Kues U."/>
            <person name="Ram A.F.J."/>
            <person name="Murat C."/>
            <person name="Haon M."/>
            <person name="Benoit I."/>
            <person name="Arfi Y."/>
            <person name="Chevret D."/>
            <person name="Drula E."/>
            <person name="Kwon M.J."/>
            <person name="Gouret P."/>
            <person name="Lesage-Meessen L."/>
            <person name="Lombard V."/>
            <person name="Mariette J."/>
            <person name="Noirot C."/>
            <person name="Park J."/>
            <person name="Patyshakuliyeva A."/>
            <person name="Wieneger R.A.B."/>
            <person name="Wosten H.A.B."/>
            <person name="Martin F."/>
            <person name="Coutinho P.M."/>
            <person name="de Vries R."/>
            <person name="Martinez A.T."/>
            <person name="Klopp C."/>
            <person name="Pontarotti P."/>
            <person name="Henrissat B."/>
            <person name="Record E."/>
        </authorList>
    </citation>
    <scope>NUCLEOTIDE SEQUENCE [LARGE SCALE GENOMIC DNA]</scope>
    <source>
        <strain evidence="1">BRFM137</strain>
    </source>
</reference>
<dbReference type="AlphaFoldDB" id="A0A060SCM1"/>
<proteinExistence type="predicted"/>
<sequence length="108" mass="11699">MAPPAYYTQVLSFDVDYKQHTADAASAVHRNIAATKKLEASTDIAMIASTSDERTHGMRERAPAFDVIPRRGAEIDMPPADVPLLGTLGAAACLRAKDCLGFRRFYSG</sequence>
<keyword evidence="2" id="KW-1185">Reference proteome</keyword>
<gene>
    <name evidence="1" type="ORF">BN946_scf184940.g108</name>
</gene>
<accession>A0A060SCM1</accession>
<dbReference type="Proteomes" id="UP000029665">
    <property type="component" value="Unassembled WGS sequence"/>
</dbReference>
<name>A0A060SCM1_PYCCI</name>
<comment type="caution">
    <text evidence="1">The sequence shown here is derived from an EMBL/GenBank/DDBJ whole genome shotgun (WGS) entry which is preliminary data.</text>
</comment>